<dbReference type="EMBL" id="FZNM01000015">
    <property type="protein sequence ID" value="SNR67082.1"/>
    <property type="molecule type" value="Genomic_DNA"/>
</dbReference>
<evidence type="ECO:0000256" key="2">
    <source>
        <dbReference type="SAM" id="Phobius"/>
    </source>
</evidence>
<dbReference type="Proteomes" id="UP000198409">
    <property type="component" value="Unassembled WGS sequence"/>
</dbReference>
<feature type="transmembrane region" description="Helical" evidence="2">
    <location>
        <begin position="29"/>
        <end position="56"/>
    </location>
</feature>
<accession>A0A238Y809</accession>
<dbReference type="AlphaFoldDB" id="A0A238Y809"/>
<dbReference type="RefSeq" id="WP_089389144.1">
    <property type="nucleotide sequence ID" value="NZ_FZNM01000015.1"/>
</dbReference>
<keyword evidence="2" id="KW-0812">Transmembrane</keyword>
<gene>
    <name evidence="3" type="ORF">SAMN06265378_11558</name>
</gene>
<evidence type="ECO:0000313" key="4">
    <source>
        <dbReference type="Proteomes" id="UP000198409"/>
    </source>
</evidence>
<evidence type="ECO:0000256" key="1">
    <source>
        <dbReference type="SAM" id="MobiDB-lite"/>
    </source>
</evidence>
<sequence length="98" mass="10817">MIVLALILILAGSLTGAVALWLHDASFWMVVLGYVGGGWAGLLLGLPMMLAVRLLARRPRTGPQSLLTRARSRRPRSWPVPQEARRTARNRVPTPPNR</sequence>
<evidence type="ECO:0000313" key="3">
    <source>
        <dbReference type="EMBL" id="SNR67082.1"/>
    </source>
</evidence>
<feature type="region of interest" description="Disordered" evidence="1">
    <location>
        <begin position="63"/>
        <end position="98"/>
    </location>
</feature>
<organism evidence="3 4">
    <name type="scientific">Paracoccus sediminis</name>
    <dbReference type="NCBI Taxonomy" id="1214787"/>
    <lineage>
        <taxon>Bacteria</taxon>
        <taxon>Pseudomonadati</taxon>
        <taxon>Pseudomonadota</taxon>
        <taxon>Alphaproteobacteria</taxon>
        <taxon>Rhodobacterales</taxon>
        <taxon>Paracoccaceae</taxon>
        <taxon>Paracoccus</taxon>
    </lineage>
</organism>
<protein>
    <submittedName>
        <fullName evidence="3">Uncharacterized protein</fullName>
    </submittedName>
</protein>
<name>A0A238Y809_9RHOB</name>
<keyword evidence="2" id="KW-0472">Membrane</keyword>
<reference evidence="4" key="1">
    <citation type="submission" date="2017-06" db="EMBL/GenBank/DDBJ databases">
        <authorList>
            <person name="Varghese N."/>
            <person name="Submissions S."/>
        </authorList>
    </citation>
    <scope>NUCLEOTIDE SEQUENCE [LARGE SCALE GENOMIC DNA]</scope>
    <source>
        <strain evidence="4">DSM 26170</strain>
    </source>
</reference>
<keyword evidence="2" id="KW-1133">Transmembrane helix</keyword>
<proteinExistence type="predicted"/>